<dbReference type="RefSeq" id="XP_062660173.1">
    <property type="nucleotide sequence ID" value="XM_062802207.1"/>
</dbReference>
<dbReference type="AlphaFoldDB" id="A0AAE0LTX1"/>
<evidence type="ECO:0000313" key="2">
    <source>
        <dbReference type="EMBL" id="KAK3296659.1"/>
    </source>
</evidence>
<reference evidence="2" key="2">
    <citation type="submission" date="2023-06" db="EMBL/GenBank/DDBJ databases">
        <authorList>
            <consortium name="Lawrence Berkeley National Laboratory"/>
            <person name="Haridas S."/>
            <person name="Hensen N."/>
            <person name="Bonometti L."/>
            <person name="Westerberg I."/>
            <person name="Brannstrom I.O."/>
            <person name="Guillou S."/>
            <person name="Cros-Aarteil S."/>
            <person name="Calhoun S."/>
            <person name="Kuo A."/>
            <person name="Mondo S."/>
            <person name="Pangilinan J."/>
            <person name="Riley R."/>
            <person name="Labutti K."/>
            <person name="Andreopoulos B."/>
            <person name="Lipzen A."/>
            <person name="Chen C."/>
            <person name="Yanf M."/>
            <person name="Daum C."/>
            <person name="Ng V."/>
            <person name="Clum A."/>
            <person name="Steindorff A."/>
            <person name="Ohm R."/>
            <person name="Martin F."/>
            <person name="Silar P."/>
            <person name="Natvig D."/>
            <person name="Lalanne C."/>
            <person name="Gautier V."/>
            <person name="Ament-Velasquez S.L."/>
            <person name="Kruys A."/>
            <person name="Hutchinson M.I."/>
            <person name="Powell A.J."/>
            <person name="Barry K."/>
            <person name="Miller A.N."/>
            <person name="Grigoriev I.V."/>
            <person name="Debuchy R."/>
            <person name="Gladieux P."/>
            <person name="Thoren M.H."/>
            <person name="Johannesson H."/>
        </authorList>
    </citation>
    <scope>NUCLEOTIDE SEQUENCE</scope>
    <source>
        <strain evidence="2">CBS 168.71</strain>
    </source>
</reference>
<dbReference type="GeneID" id="87839155"/>
<feature type="compositionally biased region" description="Basic and acidic residues" evidence="1">
    <location>
        <begin position="68"/>
        <end position="85"/>
    </location>
</feature>
<sequence length="233" mass="25091">MEFSREMNWMYGLWRSEAARQFGVNIEGSTGGAGTALSNSVAALEKERDLHARVRSHKRERRGVSSGEECKKVGKQVTKDGKSGSESETALAKSAMPHPTQTAILASLQGGDRIENLEVSSHPNADPKKTDQSRESRRATLMGHELGARLSPNAHAHSLPGLNIKTPGFGQVSSGPRRSKNATCPTVAVSTMRMSLDGGIAACCKGSAGWRAGIKLVPALVDSPQWRMWNSNW</sequence>
<feature type="compositionally biased region" description="Basic and acidic residues" evidence="1">
    <location>
        <begin position="125"/>
        <end position="137"/>
    </location>
</feature>
<evidence type="ECO:0000313" key="3">
    <source>
        <dbReference type="Proteomes" id="UP001278766"/>
    </source>
</evidence>
<comment type="caution">
    <text evidence="2">The sequence shown here is derived from an EMBL/GenBank/DDBJ whole genome shotgun (WGS) entry which is preliminary data.</text>
</comment>
<organism evidence="2 3">
    <name type="scientific">Chaetomium fimeti</name>
    <dbReference type="NCBI Taxonomy" id="1854472"/>
    <lineage>
        <taxon>Eukaryota</taxon>
        <taxon>Fungi</taxon>
        <taxon>Dikarya</taxon>
        <taxon>Ascomycota</taxon>
        <taxon>Pezizomycotina</taxon>
        <taxon>Sordariomycetes</taxon>
        <taxon>Sordariomycetidae</taxon>
        <taxon>Sordariales</taxon>
        <taxon>Chaetomiaceae</taxon>
        <taxon>Chaetomium</taxon>
    </lineage>
</organism>
<reference evidence="2" key="1">
    <citation type="journal article" date="2023" name="Mol. Phylogenet. Evol.">
        <title>Genome-scale phylogeny and comparative genomics of the fungal order Sordariales.</title>
        <authorList>
            <person name="Hensen N."/>
            <person name="Bonometti L."/>
            <person name="Westerberg I."/>
            <person name="Brannstrom I.O."/>
            <person name="Guillou S."/>
            <person name="Cros-Aarteil S."/>
            <person name="Calhoun S."/>
            <person name="Haridas S."/>
            <person name="Kuo A."/>
            <person name="Mondo S."/>
            <person name="Pangilinan J."/>
            <person name="Riley R."/>
            <person name="LaButti K."/>
            <person name="Andreopoulos B."/>
            <person name="Lipzen A."/>
            <person name="Chen C."/>
            <person name="Yan M."/>
            <person name="Daum C."/>
            <person name="Ng V."/>
            <person name="Clum A."/>
            <person name="Steindorff A."/>
            <person name="Ohm R.A."/>
            <person name="Martin F."/>
            <person name="Silar P."/>
            <person name="Natvig D.O."/>
            <person name="Lalanne C."/>
            <person name="Gautier V."/>
            <person name="Ament-Velasquez S.L."/>
            <person name="Kruys A."/>
            <person name="Hutchinson M.I."/>
            <person name="Powell A.J."/>
            <person name="Barry K."/>
            <person name="Miller A.N."/>
            <person name="Grigoriev I.V."/>
            <person name="Debuchy R."/>
            <person name="Gladieux P."/>
            <person name="Hiltunen Thoren M."/>
            <person name="Johannesson H."/>
        </authorList>
    </citation>
    <scope>NUCLEOTIDE SEQUENCE</scope>
    <source>
        <strain evidence="2">CBS 168.71</strain>
    </source>
</reference>
<name>A0AAE0LTX1_9PEZI</name>
<feature type="region of interest" description="Disordered" evidence="1">
    <location>
        <begin position="118"/>
        <end position="137"/>
    </location>
</feature>
<dbReference type="Proteomes" id="UP001278766">
    <property type="component" value="Unassembled WGS sequence"/>
</dbReference>
<dbReference type="EMBL" id="JAUEPN010000003">
    <property type="protein sequence ID" value="KAK3296659.1"/>
    <property type="molecule type" value="Genomic_DNA"/>
</dbReference>
<evidence type="ECO:0000256" key="1">
    <source>
        <dbReference type="SAM" id="MobiDB-lite"/>
    </source>
</evidence>
<protein>
    <submittedName>
        <fullName evidence="2">Uncharacterized protein</fullName>
    </submittedName>
</protein>
<gene>
    <name evidence="2" type="ORF">B0H64DRAFT_372102</name>
</gene>
<accession>A0AAE0LTX1</accession>
<feature type="region of interest" description="Disordered" evidence="1">
    <location>
        <begin position="54"/>
        <end position="99"/>
    </location>
</feature>
<keyword evidence="3" id="KW-1185">Reference proteome</keyword>
<proteinExistence type="predicted"/>